<dbReference type="InterPro" id="IPR029058">
    <property type="entry name" value="AB_hydrolase_fold"/>
</dbReference>
<dbReference type="InterPro" id="IPR004177">
    <property type="entry name" value="DDHD_dom"/>
</dbReference>
<dbReference type="GO" id="GO:0046872">
    <property type="term" value="F:metal ion binding"/>
    <property type="evidence" value="ECO:0007669"/>
    <property type="project" value="InterPro"/>
</dbReference>
<accession>A0A7J6Q3L6</accession>
<evidence type="ECO:0000313" key="2">
    <source>
        <dbReference type="EMBL" id="KAF4702868.1"/>
    </source>
</evidence>
<dbReference type="SMART" id="SM01127">
    <property type="entry name" value="DDHD"/>
    <property type="match status" value="1"/>
</dbReference>
<dbReference type="Proteomes" id="UP000574390">
    <property type="component" value="Unassembled WGS sequence"/>
</dbReference>
<dbReference type="PANTHER" id="PTHR23509:SF10">
    <property type="entry name" value="LD21067P"/>
    <property type="match status" value="1"/>
</dbReference>
<dbReference type="PANTHER" id="PTHR23509">
    <property type="entry name" value="PA-PL1 PHOSPHOLIPASE FAMILY"/>
    <property type="match status" value="1"/>
</dbReference>
<reference evidence="2 3" key="1">
    <citation type="submission" date="2020-04" db="EMBL/GenBank/DDBJ databases">
        <title>Perkinsus olseni comparative genomics.</title>
        <authorList>
            <person name="Bogema D.R."/>
        </authorList>
    </citation>
    <scope>NUCLEOTIDE SEQUENCE [LARGE SCALE GENOMIC DNA]</scope>
    <source>
        <strain evidence="2">ATCC PRA-205</strain>
    </source>
</reference>
<dbReference type="Pfam" id="PF02862">
    <property type="entry name" value="DDHD"/>
    <property type="match status" value="1"/>
</dbReference>
<organism evidence="2 3">
    <name type="scientific">Perkinsus olseni</name>
    <name type="common">Perkinsus atlanticus</name>
    <dbReference type="NCBI Taxonomy" id="32597"/>
    <lineage>
        <taxon>Eukaryota</taxon>
        <taxon>Sar</taxon>
        <taxon>Alveolata</taxon>
        <taxon>Perkinsozoa</taxon>
        <taxon>Perkinsea</taxon>
        <taxon>Perkinsida</taxon>
        <taxon>Perkinsidae</taxon>
        <taxon>Perkinsus</taxon>
    </lineage>
</organism>
<proteinExistence type="predicted"/>
<dbReference type="GO" id="GO:0004620">
    <property type="term" value="F:phospholipase activity"/>
    <property type="evidence" value="ECO:0007669"/>
    <property type="project" value="TreeGrafter"/>
</dbReference>
<dbReference type="InterPro" id="IPR058055">
    <property type="entry name" value="PA-PLA1"/>
</dbReference>
<evidence type="ECO:0000313" key="3">
    <source>
        <dbReference type="Proteomes" id="UP000574390"/>
    </source>
</evidence>
<dbReference type="GO" id="GO:0005737">
    <property type="term" value="C:cytoplasm"/>
    <property type="evidence" value="ECO:0007669"/>
    <property type="project" value="TreeGrafter"/>
</dbReference>
<dbReference type="PROSITE" id="PS51043">
    <property type="entry name" value="DDHD"/>
    <property type="match status" value="1"/>
</dbReference>
<comment type="caution">
    <text evidence="2">The sequence shown here is derived from an EMBL/GenBank/DDBJ whole genome shotgun (WGS) entry which is preliminary data.</text>
</comment>
<protein>
    <recommendedName>
        <fullName evidence="1">DDHD domain-containing protein</fullName>
    </recommendedName>
</protein>
<name>A0A7J6Q3L6_PEROL</name>
<evidence type="ECO:0000259" key="1">
    <source>
        <dbReference type="PROSITE" id="PS51043"/>
    </source>
</evidence>
<feature type="domain" description="DDHD" evidence="1">
    <location>
        <begin position="363"/>
        <end position="544"/>
    </location>
</feature>
<dbReference type="AlphaFoldDB" id="A0A7J6Q3L6"/>
<gene>
    <name evidence="2" type="ORF">FOZ62_004641</name>
</gene>
<sequence length="576" mass="62953">MAAANDTGTYQFTVNAPPSEYMGAESLVGGFVWVHQPCFGEGSVATTLDRDNDKAAEASWTAFPQCDQDRLDAAVTTGKDEVCVYGCRWIVDIRVGTLTARFWRAQPKRVARALWHKEGVPYTEEESIMIDNWAKSTIITTTPLVLPDGNRRIELNPETREIVEVVNTMGWFLSPKTPITRGWPGIPVHGDSAAPVTDLVICIHGIGEHLWSQQAFSQPGLVEQCRGLRSMVNEEGAATRIEFLPVEWHSVIHTQGDAVQRQLEAITLPSVPMLQAGTMTNDCISDVLFYQGSEYQYRIRETVVQDINNTVRSYLASLGPSNPPVRISFICHSLGSVIIYDILQRQKDATIPLKERLDFGPQCPVAVTSLFLIGSPVALFLTCRGSCADIIPEHICARMFNVFNPTDPVAYRLEPLLSLRMKDAPPEHVPDYSGGGGVKAHVQLKGVMKAFADSAYDVATKDGGIKKAFIAPMKSLLGLDADEVASLQTATESIKAINGGERIDWELQEGLIESANDYVTAVVSHNCLGRVSKESNNDAAAMICWSLWIAGSVRSISAVPVWAPPDCGQLNAAPAR</sequence>
<dbReference type="EMBL" id="JABANM010032477">
    <property type="protein sequence ID" value="KAF4702868.1"/>
    <property type="molecule type" value="Genomic_DNA"/>
</dbReference>
<dbReference type="SUPFAM" id="SSF53474">
    <property type="entry name" value="alpha/beta-Hydrolases"/>
    <property type="match status" value="1"/>
</dbReference>